<comment type="similarity">
    <text evidence="1">Belongs to the leguminous lectin family.</text>
</comment>
<dbReference type="GO" id="GO:0009610">
    <property type="term" value="P:response to symbiotic fungus"/>
    <property type="evidence" value="ECO:0007669"/>
    <property type="project" value="UniProtKB-ARBA"/>
</dbReference>
<dbReference type="Proteomes" id="UP000242715">
    <property type="component" value="Unassembled WGS sequence"/>
</dbReference>
<dbReference type="InterPro" id="IPR013320">
    <property type="entry name" value="ConA-like_dom_sf"/>
</dbReference>
<keyword evidence="5" id="KW-1185">Reference proteome</keyword>
<gene>
    <name evidence="4" type="ORF">TSUD_387350</name>
</gene>
<sequence>MAPFEDTLPGHGLVFIFTPVKGIQGTSSAQHLGLFNLTNNGNSNNHVFGVEFDVFMNQEFDDINNNHVGIDINSLKSYVSHDVGFWSDDEKSEKDKIFKKLKLNNGENYQVWIDYEDSLINVTLAKLAQQVN</sequence>
<dbReference type="GO" id="GO:0030246">
    <property type="term" value="F:carbohydrate binding"/>
    <property type="evidence" value="ECO:0007669"/>
    <property type="project" value="UniProtKB-KW"/>
</dbReference>
<dbReference type="PANTHER" id="PTHR32401">
    <property type="entry name" value="CONCANAVALIN A-LIKE LECTIN FAMILY PROTEIN"/>
    <property type="match status" value="1"/>
</dbReference>
<accession>A0A2Z6P2Z1</accession>
<dbReference type="Pfam" id="PF00139">
    <property type="entry name" value="Lectin_legB"/>
    <property type="match status" value="1"/>
</dbReference>
<evidence type="ECO:0000256" key="2">
    <source>
        <dbReference type="ARBA" id="ARBA00022734"/>
    </source>
</evidence>
<dbReference type="EMBL" id="DF973943">
    <property type="protein sequence ID" value="GAU42842.1"/>
    <property type="molecule type" value="Genomic_DNA"/>
</dbReference>
<feature type="domain" description="Legume lectin" evidence="3">
    <location>
        <begin position="7"/>
        <end position="129"/>
    </location>
</feature>
<dbReference type="InterPro" id="IPR050258">
    <property type="entry name" value="Leguminous_Lectin"/>
</dbReference>
<evidence type="ECO:0000313" key="4">
    <source>
        <dbReference type="EMBL" id="GAU42842.1"/>
    </source>
</evidence>
<dbReference type="InterPro" id="IPR001220">
    <property type="entry name" value="Legume_lectin_dom"/>
</dbReference>
<evidence type="ECO:0000313" key="5">
    <source>
        <dbReference type="Proteomes" id="UP000242715"/>
    </source>
</evidence>
<protein>
    <recommendedName>
        <fullName evidence="3">Legume lectin domain-containing protein</fullName>
    </recommendedName>
</protein>
<keyword evidence="2" id="KW-0430">Lectin</keyword>
<dbReference type="AlphaFoldDB" id="A0A2Z6P2Z1"/>
<proteinExistence type="inferred from homology"/>
<name>A0A2Z6P2Z1_TRISU</name>
<evidence type="ECO:0000256" key="1">
    <source>
        <dbReference type="ARBA" id="ARBA00007606"/>
    </source>
</evidence>
<dbReference type="PANTHER" id="PTHR32401:SF38">
    <property type="entry name" value="LECTIN-LIKE PROTEIN"/>
    <property type="match status" value="1"/>
</dbReference>
<organism evidence="4 5">
    <name type="scientific">Trifolium subterraneum</name>
    <name type="common">Subterranean clover</name>
    <dbReference type="NCBI Taxonomy" id="3900"/>
    <lineage>
        <taxon>Eukaryota</taxon>
        <taxon>Viridiplantae</taxon>
        <taxon>Streptophyta</taxon>
        <taxon>Embryophyta</taxon>
        <taxon>Tracheophyta</taxon>
        <taxon>Spermatophyta</taxon>
        <taxon>Magnoliopsida</taxon>
        <taxon>eudicotyledons</taxon>
        <taxon>Gunneridae</taxon>
        <taxon>Pentapetalae</taxon>
        <taxon>rosids</taxon>
        <taxon>fabids</taxon>
        <taxon>Fabales</taxon>
        <taxon>Fabaceae</taxon>
        <taxon>Papilionoideae</taxon>
        <taxon>50 kb inversion clade</taxon>
        <taxon>NPAAA clade</taxon>
        <taxon>Hologalegina</taxon>
        <taxon>IRL clade</taxon>
        <taxon>Trifolieae</taxon>
        <taxon>Trifolium</taxon>
    </lineage>
</organism>
<reference evidence="5" key="1">
    <citation type="journal article" date="2017" name="Front. Plant Sci.">
        <title>Climate Clever Clovers: New Paradigm to Reduce the Environmental Footprint of Ruminants by Breeding Low Methanogenic Forages Utilizing Haplotype Variation.</title>
        <authorList>
            <person name="Kaur P."/>
            <person name="Appels R."/>
            <person name="Bayer P.E."/>
            <person name="Keeble-Gagnere G."/>
            <person name="Wang J."/>
            <person name="Hirakawa H."/>
            <person name="Shirasawa K."/>
            <person name="Vercoe P."/>
            <person name="Stefanova K."/>
            <person name="Durmic Z."/>
            <person name="Nichols P."/>
            <person name="Revell C."/>
            <person name="Isobe S.N."/>
            <person name="Edwards D."/>
            <person name="Erskine W."/>
        </authorList>
    </citation>
    <scope>NUCLEOTIDE SEQUENCE [LARGE SCALE GENOMIC DNA]</scope>
    <source>
        <strain evidence="5">cv. Daliak</strain>
    </source>
</reference>
<evidence type="ECO:0000259" key="3">
    <source>
        <dbReference type="Pfam" id="PF00139"/>
    </source>
</evidence>
<dbReference type="OrthoDB" id="1409653at2759"/>
<dbReference type="Gene3D" id="2.60.120.200">
    <property type="match status" value="1"/>
</dbReference>
<dbReference type="SUPFAM" id="SSF49899">
    <property type="entry name" value="Concanavalin A-like lectins/glucanases"/>
    <property type="match status" value="1"/>
</dbReference>